<reference evidence="2 3" key="1">
    <citation type="journal article" date="2013" name="ISME J.">
        <title>By their genes ye shall know them: genomic signatures of predatory bacteria.</title>
        <authorList>
            <person name="Pasternak Z."/>
            <person name="Pietrokovski S."/>
            <person name="Rotem O."/>
            <person name="Gophna U."/>
            <person name="Lurie-Weinberger M.N."/>
            <person name="Jurkevitch E."/>
        </authorList>
    </citation>
    <scope>NUCLEOTIDE SEQUENCE [LARGE SCALE GENOMIC DNA]</scope>
    <source>
        <strain evidence="2">EPB</strain>
    </source>
</reference>
<dbReference type="InterPro" id="IPR021484">
    <property type="entry name" value="DUF3137"/>
</dbReference>
<dbReference type="EMBL" id="CP003538">
    <property type="protein sequence ID" value="AGH97493.1"/>
    <property type="molecule type" value="Genomic_DNA"/>
</dbReference>
<dbReference type="OrthoDB" id="4960523at2"/>
<keyword evidence="1" id="KW-0812">Transmembrane</keyword>
<feature type="transmembrane region" description="Helical" evidence="1">
    <location>
        <begin position="51"/>
        <end position="70"/>
    </location>
</feature>
<gene>
    <name evidence="2" type="ORF">A11S_669</name>
</gene>
<evidence type="ECO:0000313" key="3">
    <source>
        <dbReference type="Proteomes" id="UP000011932"/>
    </source>
</evidence>
<dbReference type="HOGENOM" id="CLU_908540_0_0_5"/>
<dbReference type="STRING" id="349215.A11S_669"/>
<keyword evidence="1" id="KW-1133">Transmembrane helix</keyword>
<name>M4VE69_9BACT</name>
<protein>
    <recommendedName>
        <fullName evidence="4">Galanin</fullName>
    </recommendedName>
</protein>
<sequence>MQTQTPDITTLCATLDEQRQRYMQVFVMGAPMAFAALCAIGALMMTEDTGFPWMFVVFWTAIASLILFHVMNMKYRKRTKAALMRDLAAGIGLAFKADGVMTWDDVAPHAILPPHDRCGIEDGFTGTIANVPVAFQEMNLVDISRDRDGDTTETTVFHGAVIRIGIGKTLNAHTVIMPNGVAGRFWRTAFSKFEPVRLSAPDFENRFDVMGTDQLEAHYILDPGFMESFLAVADHIGTKQFEASFRGSEILFAISRPGALFEIGHLFHPLTPRDLTTVQNEIDAIEGLVNALKLNPYTGLGAKIPD</sequence>
<evidence type="ECO:0000256" key="1">
    <source>
        <dbReference type="SAM" id="Phobius"/>
    </source>
</evidence>
<evidence type="ECO:0008006" key="4">
    <source>
        <dbReference type="Google" id="ProtNLM"/>
    </source>
</evidence>
<dbReference type="Proteomes" id="UP000011932">
    <property type="component" value="Chromosome"/>
</dbReference>
<accession>M4VE69</accession>
<organism evidence="2 3">
    <name type="scientific">Micavibrio aeruginosavorus EPB</name>
    <dbReference type="NCBI Taxonomy" id="349215"/>
    <lineage>
        <taxon>Bacteria</taxon>
        <taxon>Pseudomonadati</taxon>
        <taxon>Bdellovibrionota</taxon>
        <taxon>Bdellovibrionia</taxon>
        <taxon>Bdellovibrionales</taxon>
        <taxon>Pseudobdellovibrionaceae</taxon>
        <taxon>Micavibrio</taxon>
    </lineage>
</organism>
<dbReference type="Pfam" id="PF11335">
    <property type="entry name" value="DUF3137"/>
    <property type="match status" value="1"/>
</dbReference>
<evidence type="ECO:0000313" key="2">
    <source>
        <dbReference type="EMBL" id="AGH97493.1"/>
    </source>
</evidence>
<dbReference type="AlphaFoldDB" id="M4VE69"/>
<dbReference type="RefSeq" id="WP_015467046.1">
    <property type="nucleotide sequence ID" value="NC_020812.1"/>
</dbReference>
<keyword evidence="1" id="KW-0472">Membrane</keyword>
<proteinExistence type="predicted"/>
<feature type="transmembrane region" description="Helical" evidence="1">
    <location>
        <begin position="25"/>
        <end position="45"/>
    </location>
</feature>
<dbReference type="KEGG" id="man:A11S_669"/>